<comment type="caution">
    <text evidence="8">The sequence shown here is derived from an EMBL/GenBank/DDBJ whole genome shotgun (WGS) entry which is preliminary data.</text>
</comment>
<dbReference type="InterPro" id="IPR023839">
    <property type="entry name" value="Firmicutes_EssC_C"/>
</dbReference>
<evidence type="ECO:0000256" key="1">
    <source>
        <dbReference type="ARBA" id="ARBA00022737"/>
    </source>
</evidence>
<evidence type="ECO:0000313" key="8">
    <source>
        <dbReference type="EMBL" id="MFL0250730.1"/>
    </source>
</evidence>
<keyword evidence="5" id="KW-1133">Transmembrane helix</keyword>
<dbReference type="InterPro" id="IPR002543">
    <property type="entry name" value="FtsK_dom"/>
</dbReference>
<evidence type="ECO:0000256" key="4">
    <source>
        <dbReference type="PROSITE-ProRule" id="PRU00289"/>
    </source>
</evidence>
<dbReference type="PROSITE" id="PS50901">
    <property type="entry name" value="FTSK"/>
    <property type="match status" value="2"/>
</dbReference>
<evidence type="ECO:0000313" key="9">
    <source>
        <dbReference type="Proteomes" id="UP001623592"/>
    </source>
</evidence>
<protein>
    <submittedName>
        <fullName evidence="8">Type VII secretion protein EssC</fullName>
    </submittedName>
</protein>
<dbReference type="PROSITE" id="PS50006">
    <property type="entry name" value="FHA_DOMAIN"/>
    <property type="match status" value="1"/>
</dbReference>
<dbReference type="CDD" id="cd00060">
    <property type="entry name" value="FHA"/>
    <property type="match status" value="1"/>
</dbReference>
<name>A0ABW8TH17_9CLOT</name>
<dbReference type="SMART" id="SM00240">
    <property type="entry name" value="FHA"/>
    <property type="match status" value="1"/>
</dbReference>
<dbReference type="NCBIfam" id="TIGR03928">
    <property type="entry name" value="T7_EssCb_Firm"/>
    <property type="match status" value="1"/>
</dbReference>
<feature type="domain" description="FtsK" evidence="7">
    <location>
        <begin position="688"/>
        <end position="888"/>
    </location>
</feature>
<dbReference type="InterPro" id="IPR050206">
    <property type="entry name" value="FtsK/SpoIIIE/SftA"/>
</dbReference>
<evidence type="ECO:0000259" key="6">
    <source>
        <dbReference type="PROSITE" id="PS50006"/>
    </source>
</evidence>
<evidence type="ECO:0000256" key="2">
    <source>
        <dbReference type="ARBA" id="ARBA00022741"/>
    </source>
</evidence>
<dbReference type="PANTHER" id="PTHR22683:SF1">
    <property type="entry name" value="TYPE VII SECRETION SYSTEM PROTEIN ESSC"/>
    <property type="match status" value="1"/>
</dbReference>
<feature type="binding site" evidence="4">
    <location>
        <begin position="1051"/>
        <end position="1058"/>
    </location>
    <ligand>
        <name>ATP</name>
        <dbReference type="ChEBI" id="CHEBI:30616"/>
    </ligand>
</feature>
<sequence length="1534" mass="175816">MQLTLIKKESINSCILPEKKNGQYWITEKDADGCEKNVISVEGYQEKWFLISNKKVVIRDENNNKLSKVAIEPLQFYNVYFVEFNESALVYSEPVTDDRRYFKKFIFSSNNKITIGRNSDCDIAFENSFVSSKHAEIDVYEKNITIKDLRSSNGTFVNGFKVKEKELVPGDVVYILGLKIIIGKGFLAVNNPDNKVKYNEKVLKKFIKQEVQALNDEEDEVNSDNLFYRSPRFKRDIERVKIRIDSPPAIGNQDDMPLMLILGPSLAMGMTSLFTGVITLQNVMSTHGNIMTAMPTLMMSLSMLLGTVLFPIMSKKYETKRRKKKEKLRQEKYRKYLKKVDQRIVEECIHQSKILHENNVTLDECVSRIKLKQRNLWERTYEHKDFLTVRLGLGSIPLEADISYSEKSFSMDDDVLKDELYKLVDKPKMLEQVPVTISLLEKWISGLIGERSKVIELIKGIIVQLTALHSYDELKLVFIYDKNEENIWNFVKWLPHVWNKDKTIRYIAENSNEVRELSSYCTAEFKKRKGMGKDKSLEEMGPYYIVFSMSRELAKKAEIVDMILESKLNYGFSLVALYDELKNLPKECRTIIELGDSECKIYDKSDITGKHTDFQPDIFLRQSIDDIAMHLANIKLDSLDASYSLPKVLTFLEMYNVSKIEHLNPLERWRKNDPTASLEIPLGVDTSGEAFKIDFHERYHGPHGLIAGMTGSGKSELIMTLILSLAVNYHPYEVAFILIDYKGGGMANVFTKLPHLAGTITNLDGAAVNRSLVSIQSELKRRQAIFSETGKKLNVSNIDIYKYQKLYREKLVTEPLQHLFIISDEFAELKTQQPEFMNQLVSAARIGRSLGVHLILATQKPSGVVDDQIWSNTRFRICLKVQEKEDSMDVIKRPDAAELSLTGRFYMQVGFNELFELGQSAWGGAPYYPSEQVEKKTYDKVSIIDNLGHTIKEGKINSKKAMIKNPPKQIDEVVKYLDNLAKEEKIKVRPLWLDPIPSVVYVSNLIKKYGIPKNEKYIFNPVIGEIDDPSNQRQLPMTLPITEEGNIVVYGAAGNGKTTFLTTMMYSLMEDHSPSELNIYILDFASETLNAFSKAPHVGDVILSHESEKVSNLFKMLNKEIENRKKILSEYGGDYISYVTKGSGSKETIIVIIHNFSAFTEVYDELEDNVAYLTREGTKYGIYFVITSANTSAVRYRILQNFKQLYVLQLNDVADYPGVLGSIHGVYPSNYRGRGIFKKDDVYEFQTAIVGNRPDSIFEFIRRYCEEYADTWKGAAAKRVPILPEKADVNYFQGEIVHNDFDRVPIGVEKASLKTAYYNFEGVNINYVLSADNNSVSFLEGLSEIFVLKEVDELVVLDPIDMFTKTEDKKYKYAKSDTELEDMVVYLFNTLVYRNNTYKDSKEKGEDVPKFERLICIINSMSNLRSVLSDDAKDKLNILLEKCEIEYNVFFIIADAVGNLSSYSFENWYKKVPFNRGFWIGDGIGNQYQFKISNMSKELYKNIENDFGYVIVNGKARLIKLLSSTNSEGDDIYG</sequence>
<dbReference type="InterPro" id="IPR027417">
    <property type="entry name" value="P-loop_NTPase"/>
</dbReference>
<dbReference type="Proteomes" id="UP001623592">
    <property type="component" value="Unassembled WGS sequence"/>
</dbReference>
<feature type="domain" description="FHA" evidence="6">
    <location>
        <begin position="113"/>
        <end position="162"/>
    </location>
</feature>
<dbReference type="Pfam" id="PF01580">
    <property type="entry name" value="FtsK_SpoIIIE"/>
    <property type="match status" value="2"/>
</dbReference>
<dbReference type="PANTHER" id="PTHR22683">
    <property type="entry name" value="SPORULATION PROTEIN RELATED"/>
    <property type="match status" value="1"/>
</dbReference>
<gene>
    <name evidence="8" type="primary">essC</name>
    <name evidence="8" type="ORF">ACJDT4_09890</name>
</gene>
<proteinExistence type="predicted"/>
<reference evidence="8 9" key="1">
    <citation type="submission" date="2024-11" db="EMBL/GenBank/DDBJ databases">
        <authorList>
            <person name="Heng Y.C."/>
            <person name="Lim A.C.H."/>
            <person name="Lee J.K.Y."/>
            <person name="Kittelmann S."/>
        </authorList>
    </citation>
    <scope>NUCLEOTIDE SEQUENCE [LARGE SCALE GENOMIC DNA]</scope>
    <source>
        <strain evidence="8 9">WILCCON 0114</strain>
    </source>
</reference>
<dbReference type="InterPro" id="IPR008984">
    <property type="entry name" value="SMAD_FHA_dom_sf"/>
</dbReference>
<feature type="transmembrane region" description="Helical" evidence="5">
    <location>
        <begin position="258"/>
        <end position="278"/>
    </location>
</feature>
<keyword evidence="5" id="KW-0812">Transmembrane</keyword>
<feature type="binding site" evidence="4">
    <location>
        <begin position="708"/>
        <end position="715"/>
    </location>
    <ligand>
        <name>ATP</name>
        <dbReference type="ChEBI" id="CHEBI:30616"/>
    </ligand>
</feature>
<evidence type="ECO:0000259" key="7">
    <source>
        <dbReference type="PROSITE" id="PS50901"/>
    </source>
</evidence>
<feature type="transmembrane region" description="Helical" evidence="5">
    <location>
        <begin position="290"/>
        <end position="313"/>
    </location>
</feature>
<organism evidence="8 9">
    <name type="scientific">Clostridium neuense</name>
    <dbReference type="NCBI Taxonomy" id="1728934"/>
    <lineage>
        <taxon>Bacteria</taxon>
        <taxon>Bacillati</taxon>
        <taxon>Bacillota</taxon>
        <taxon>Clostridia</taxon>
        <taxon>Eubacteriales</taxon>
        <taxon>Clostridiaceae</taxon>
        <taxon>Clostridium</taxon>
    </lineage>
</organism>
<keyword evidence="5" id="KW-0472">Membrane</keyword>
<dbReference type="SUPFAM" id="SSF49879">
    <property type="entry name" value="SMAD/FHA domain"/>
    <property type="match status" value="1"/>
</dbReference>
<dbReference type="RefSeq" id="WP_406787393.1">
    <property type="nucleotide sequence ID" value="NZ_JBJIAA010000007.1"/>
</dbReference>
<feature type="domain" description="FtsK" evidence="7">
    <location>
        <begin position="1034"/>
        <end position="1217"/>
    </location>
</feature>
<evidence type="ECO:0000256" key="5">
    <source>
        <dbReference type="SAM" id="Phobius"/>
    </source>
</evidence>
<accession>A0ABW8TH17</accession>
<dbReference type="EMBL" id="JBJIAA010000007">
    <property type="protein sequence ID" value="MFL0250730.1"/>
    <property type="molecule type" value="Genomic_DNA"/>
</dbReference>
<dbReference type="SUPFAM" id="SSF52540">
    <property type="entry name" value="P-loop containing nucleoside triphosphate hydrolases"/>
    <property type="match status" value="2"/>
</dbReference>
<keyword evidence="2 4" id="KW-0547">Nucleotide-binding</keyword>
<dbReference type="InterPro" id="IPR000253">
    <property type="entry name" value="FHA_dom"/>
</dbReference>
<dbReference type="Pfam" id="PF00498">
    <property type="entry name" value="FHA"/>
    <property type="match status" value="1"/>
</dbReference>
<keyword evidence="1" id="KW-0677">Repeat</keyword>
<dbReference type="Gene3D" id="3.40.50.300">
    <property type="entry name" value="P-loop containing nucleotide triphosphate hydrolases"/>
    <property type="match status" value="2"/>
</dbReference>
<keyword evidence="9" id="KW-1185">Reference proteome</keyword>
<dbReference type="Gene3D" id="2.60.200.20">
    <property type="match status" value="1"/>
</dbReference>
<evidence type="ECO:0000256" key="3">
    <source>
        <dbReference type="ARBA" id="ARBA00022840"/>
    </source>
</evidence>
<keyword evidence="3 4" id="KW-0067">ATP-binding</keyword>